<dbReference type="FunFam" id="3.30.70.270:FF:000020">
    <property type="entry name" value="Transposon Tf2-6 polyprotein-like Protein"/>
    <property type="match status" value="1"/>
</dbReference>
<dbReference type="GO" id="GO:0003964">
    <property type="term" value="F:RNA-directed DNA polymerase activity"/>
    <property type="evidence" value="ECO:0007669"/>
    <property type="project" value="UniProtKB-EC"/>
</dbReference>
<gene>
    <name evidence="3" type="primary">pol_1289</name>
    <name evidence="3" type="ORF">AVEN_220538_1</name>
</gene>
<dbReference type="PANTHER" id="PTHR37984">
    <property type="entry name" value="PROTEIN CBG26694"/>
    <property type="match status" value="1"/>
</dbReference>
<dbReference type="EMBL" id="BGPR01072114">
    <property type="protein sequence ID" value="GBO45107.1"/>
    <property type="molecule type" value="Genomic_DNA"/>
</dbReference>
<name>A0A4Y2XAD9_ARAVE</name>
<reference evidence="3 4" key="1">
    <citation type="journal article" date="2019" name="Sci. Rep.">
        <title>Orb-weaving spider Araneus ventricosus genome elucidates the spidroin gene catalogue.</title>
        <authorList>
            <person name="Kono N."/>
            <person name="Nakamura H."/>
            <person name="Ohtoshi R."/>
            <person name="Moran D.A.P."/>
            <person name="Shinohara A."/>
            <person name="Yoshida Y."/>
            <person name="Fujiwara M."/>
            <person name="Mori M."/>
            <person name="Tomita M."/>
            <person name="Arakawa K."/>
        </authorList>
    </citation>
    <scope>NUCLEOTIDE SEQUENCE [LARGE SCALE GENOMIC DNA]</scope>
</reference>
<dbReference type="OrthoDB" id="10069439at2759"/>
<evidence type="ECO:0000256" key="1">
    <source>
        <dbReference type="ARBA" id="ARBA00012493"/>
    </source>
</evidence>
<dbReference type="Gene3D" id="3.30.70.270">
    <property type="match status" value="2"/>
</dbReference>
<proteinExistence type="predicted"/>
<keyword evidence="4" id="KW-1185">Reference proteome</keyword>
<dbReference type="Gene3D" id="3.10.10.10">
    <property type="entry name" value="HIV Type 1 Reverse Transcriptase, subunit A, domain 1"/>
    <property type="match status" value="1"/>
</dbReference>
<dbReference type="Proteomes" id="UP000499080">
    <property type="component" value="Unassembled WGS sequence"/>
</dbReference>
<dbReference type="Pfam" id="PF00078">
    <property type="entry name" value="RVT_1"/>
    <property type="match status" value="1"/>
</dbReference>
<dbReference type="InterPro" id="IPR043502">
    <property type="entry name" value="DNA/RNA_pol_sf"/>
</dbReference>
<dbReference type="CDD" id="cd01647">
    <property type="entry name" value="RT_LTR"/>
    <property type="match status" value="1"/>
</dbReference>
<protein>
    <recommendedName>
        <fullName evidence="1">RNA-directed DNA polymerase</fullName>
        <ecNumber evidence="1">2.7.7.49</ecNumber>
    </recommendedName>
</protein>
<accession>A0A4Y2XAD9</accession>
<dbReference type="EC" id="2.7.7.49" evidence="1"/>
<dbReference type="InterPro" id="IPR000477">
    <property type="entry name" value="RT_dom"/>
</dbReference>
<dbReference type="AlphaFoldDB" id="A0A4Y2XAD9"/>
<dbReference type="InterPro" id="IPR050951">
    <property type="entry name" value="Retrovirus_Pol_polyprotein"/>
</dbReference>
<comment type="caution">
    <text evidence="3">The sequence shown here is derived from an EMBL/GenBank/DDBJ whole genome shotgun (WGS) entry which is preliminary data.</text>
</comment>
<organism evidence="3 4">
    <name type="scientific">Araneus ventricosus</name>
    <name type="common">Orbweaver spider</name>
    <name type="synonym">Epeira ventricosa</name>
    <dbReference type="NCBI Taxonomy" id="182803"/>
    <lineage>
        <taxon>Eukaryota</taxon>
        <taxon>Metazoa</taxon>
        <taxon>Ecdysozoa</taxon>
        <taxon>Arthropoda</taxon>
        <taxon>Chelicerata</taxon>
        <taxon>Arachnida</taxon>
        <taxon>Araneae</taxon>
        <taxon>Araneomorphae</taxon>
        <taxon>Entelegynae</taxon>
        <taxon>Araneoidea</taxon>
        <taxon>Araneidae</taxon>
        <taxon>Araneus</taxon>
    </lineage>
</organism>
<evidence type="ECO:0000259" key="2">
    <source>
        <dbReference type="PROSITE" id="PS50878"/>
    </source>
</evidence>
<dbReference type="PROSITE" id="PS50878">
    <property type="entry name" value="RT_POL"/>
    <property type="match status" value="1"/>
</dbReference>
<dbReference type="SUPFAM" id="SSF56672">
    <property type="entry name" value="DNA/RNA polymerases"/>
    <property type="match status" value="1"/>
</dbReference>
<evidence type="ECO:0000313" key="3">
    <source>
        <dbReference type="EMBL" id="GBO45107.1"/>
    </source>
</evidence>
<sequence length="822" mass="94056">MAQSLISSLTPFKGGNENFDFFIKQFIEIAKIEKWSEAKKILVLKLNLKDEALKFLVSNPKFEEIDNFDSLVKKLEEKFCKKPNFEEAQRQFNNLKQKVSQSISDLAEQVSYTTDKFSNPNNSEEENIVNLTEKLKLSKFIEALRPDIRVEVKKLGPKNFKSAVAIAKNIDNALSDDGAEINVTDSGINQILSQQLSTNKQILELSEKVNAISSQNLCVNSLTEAPATNSNNVQSNQQSPCQICGKLNHKANNCFHYNRGNYYRSNVRPNYNRTFRANNFHPYRSRANQRSNSGRGFRVGNQKFDFEENSPTNVCSETIDCDISESDRNKKESFEQINNNFLTKGNVSKETFHALNVKIANNITVQPFSTEIINLKVPKNIAKNKDLIFIPKKNKLGYLINESLNVPTNDNLFHTIIENNTNKVIHVRKNTIMGKLSTFDVNDIMSPSESEIYQINNLNLNEIHKMRRDELLKSDFKLGHLNDKDKKDMQDLLLKNYKVFSKSYKTLGETSAVIPEFSLLHNFPLQTKPYSIPLMAKKYAQQEINNLLEAGIIEPSSLIYCFPVIFIKKKQNPNDSNSEPKFRMVVDYRLLNSITETFKICLPKISEIIKNIAGRKIYCVLDLKSAFFQIKLRDEDKRKLAFCTEIGNFQPTRLPFGSKNSTSYFHTLISKCLNGITGKNVQFFLDDIIIAADSLCELKVTLQAVFDRLTKFNLTLDPAKLQLCKSEITYLGFDLNANGFSPSEQNVNKVTNFPRPKNLKQVQMFLGMLNYFRGLIYDYAGIVEPLVKLTKKNTPFVWSVECENAFNTVQEIILKKTYVKKL</sequence>
<feature type="domain" description="Reverse transcriptase" evidence="2">
    <location>
        <begin position="549"/>
        <end position="735"/>
    </location>
</feature>
<evidence type="ECO:0000313" key="4">
    <source>
        <dbReference type="Proteomes" id="UP000499080"/>
    </source>
</evidence>
<dbReference type="InterPro" id="IPR043128">
    <property type="entry name" value="Rev_trsase/Diguanyl_cyclase"/>
</dbReference>
<dbReference type="PANTHER" id="PTHR37984:SF5">
    <property type="entry name" value="PROTEIN NYNRIN-LIKE"/>
    <property type="match status" value="1"/>
</dbReference>